<evidence type="ECO:0000313" key="2">
    <source>
        <dbReference type="Proteomes" id="UP001195483"/>
    </source>
</evidence>
<sequence>MRSPVSPIVAKTGIGIGKNSLFRWFIYADDILAERRIFTSKLLTGVTMPTMPEHYGKLDHGSGRLMRDHDAVKTMTINIVRTFEFPTGISAAYTTITCNDVNFNLHYNINYSCNTAPASGFRPGRNASGLVRTKQLYLNL</sequence>
<name>A0AAE0TE20_9BIVA</name>
<gene>
    <name evidence="1" type="ORF">CHS0354_009924</name>
</gene>
<dbReference type="AlphaFoldDB" id="A0AAE0TE20"/>
<accession>A0AAE0TE20</accession>
<reference evidence="1" key="1">
    <citation type="journal article" date="2021" name="Genome Biol. Evol.">
        <title>A High-Quality Reference Genome for a Parasitic Bivalve with Doubly Uniparental Inheritance (Bivalvia: Unionida).</title>
        <authorList>
            <person name="Smith C.H."/>
        </authorList>
    </citation>
    <scope>NUCLEOTIDE SEQUENCE</scope>
    <source>
        <strain evidence="1">CHS0354</strain>
    </source>
</reference>
<proteinExistence type="predicted"/>
<comment type="caution">
    <text evidence="1">The sequence shown here is derived from an EMBL/GenBank/DDBJ whole genome shotgun (WGS) entry which is preliminary data.</text>
</comment>
<protein>
    <submittedName>
        <fullName evidence="1">Uncharacterized protein</fullName>
    </submittedName>
</protein>
<keyword evidence="2" id="KW-1185">Reference proteome</keyword>
<evidence type="ECO:0000313" key="1">
    <source>
        <dbReference type="EMBL" id="KAK3607988.1"/>
    </source>
</evidence>
<dbReference type="Proteomes" id="UP001195483">
    <property type="component" value="Unassembled WGS sequence"/>
</dbReference>
<reference evidence="1" key="2">
    <citation type="journal article" date="2021" name="Genome Biol. Evol.">
        <title>Developing a high-quality reference genome for a parasitic bivalve with doubly uniparental inheritance (Bivalvia: Unionida).</title>
        <authorList>
            <person name="Smith C.H."/>
        </authorList>
    </citation>
    <scope>NUCLEOTIDE SEQUENCE</scope>
    <source>
        <strain evidence="1">CHS0354</strain>
        <tissue evidence="1">Mantle</tissue>
    </source>
</reference>
<reference evidence="1" key="3">
    <citation type="submission" date="2023-05" db="EMBL/GenBank/DDBJ databases">
        <authorList>
            <person name="Smith C.H."/>
        </authorList>
    </citation>
    <scope>NUCLEOTIDE SEQUENCE</scope>
    <source>
        <strain evidence="1">CHS0354</strain>
        <tissue evidence="1">Mantle</tissue>
    </source>
</reference>
<dbReference type="EMBL" id="JAEAOA010000629">
    <property type="protein sequence ID" value="KAK3607988.1"/>
    <property type="molecule type" value="Genomic_DNA"/>
</dbReference>
<organism evidence="1 2">
    <name type="scientific">Potamilus streckersoni</name>
    <dbReference type="NCBI Taxonomy" id="2493646"/>
    <lineage>
        <taxon>Eukaryota</taxon>
        <taxon>Metazoa</taxon>
        <taxon>Spiralia</taxon>
        <taxon>Lophotrochozoa</taxon>
        <taxon>Mollusca</taxon>
        <taxon>Bivalvia</taxon>
        <taxon>Autobranchia</taxon>
        <taxon>Heteroconchia</taxon>
        <taxon>Palaeoheterodonta</taxon>
        <taxon>Unionida</taxon>
        <taxon>Unionoidea</taxon>
        <taxon>Unionidae</taxon>
        <taxon>Ambleminae</taxon>
        <taxon>Lampsilini</taxon>
        <taxon>Potamilus</taxon>
    </lineage>
</organism>